<comment type="caution">
    <text evidence="2">The sequence shown here is derived from an EMBL/GenBank/DDBJ whole genome shotgun (WGS) entry which is preliminary data.</text>
</comment>
<dbReference type="Pfam" id="PF01408">
    <property type="entry name" value="GFO_IDH_MocA"/>
    <property type="match status" value="1"/>
</dbReference>
<dbReference type="STRING" id="1395571.TMS3_0120275"/>
<dbReference type="EMBL" id="AWSQ01000007">
    <property type="protein sequence ID" value="KFX68216.1"/>
    <property type="molecule type" value="Genomic_DNA"/>
</dbReference>
<accession>A0A0A1YGL9</accession>
<evidence type="ECO:0000313" key="3">
    <source>
        <dbReference type="Proteomes" id="UP000030063"/>
    </source>
</evidence>
<feature type="domain" description="Gfo/Idh/MocA-like oxidoreductase N-terminal" evidence="1">
    <location>
        <begin position="1"/>
        <end position="99"/>
    </location>
</feature>
<dbReference type="SUPFAM" id="SSF51735">
    <property type="entry name" value="NAD(P)-binding Rossmann-fold domains"/>
    <property type="match status" value="1"/>
</dbReference>
<proteinExistence type="predicted"/>
<dbReference type="GO" id="GO:0000166">
    <property type="term" value="F:nucleotide binding"/>
    <property type="evidence" value="ECO:0007669"/>
    <property type="project" value="InterPro"/>
</dbReference>
<sequence length="356" mass="39846">MKILIIGLGYAGQRYQRAFEHIAASTGMPLILAYVGRQKKPIDLPYFDSVGRALEEFAPEIVVVSVNDHSHASVLQQLAGYRGFVICEKPLVTPQDDLATLHAGLGQFSGFALDLVERYSEASRQLREWVERHDWQLVRANFHWGKDRINDYRPTCGVTSEVIHALDLLGWICPQAGQLRLQGVLGVRSDFSISGSEVLDTVLLTASLGEAQVTGYSSFVNIVRQRTVDFSFVDRDAQLIHARLEFDTPRWDHDQLRIWTRDANGAEDVQHAFATAPDEPGLDTLHKLSRLCLQVVRAVALKEPPRQAFADLDTAVALQRLLNDLETHAQTPPPTRYVHCETRVLMAEDSDLESLG</sequence>
<dbReference type="Gene3D" id="3.30.360.10">
    <property type="entry name" value="Dihydrodipicolinate Reductase, domain 2"/>
    <property type="match status" value="1"/>
</dbReference>
<dbReference type="RefSeq" id="WP_025167025.1">
    <property type="nucleotide sequence ID" value="NZ_AWSQ01000007.1"/>
</dbReference>
<name>A0A0A1YGL9_9PSED</name>
<dbReference type="OrthoDB" id="2562679at2"/>
<dbReference type="AlphaFoldDB" id="A0A0A1YGL9"/>
<keyword evidence="3" id="KW-1185">Reference proteome</keyword>
<evidence type="ECO:0000313" key="2">
    <source>
        <dbReference type="EMBL" id="KFX68216.1"/>
    </source>
</evidence>
<dbReference type="eggNOG" id="COG0673">
    <property type="taxonomic scope" value="Bacteria"/>
</dbReference>
<reference evidence="2 3" key="1">
    <citation type="journal article" date="2014" name="Genome Announc.">
        <title>Draft Genome Sequence of Petroleum Oil-Degrading Marine Bacterium Pseudomonas taeanensis Strain MS-3, Isolated from a Crude Oil-Contaminated Seashore.</title>
        <authorList>
            <person name="Lee S.Y."/>
            <person name="Kim S.H."/>
            <person name="Lee D.G."/>
            <person name="Shin S."/>
            <person name="Yun S.H."/>
            <person name="Choi C.W."/>
            <person name="Chung Y.H."/>
            <person name="Choi J.S."/>
            <person name="Kahng H.Y."/>
            <person name="Kim S.I."/>
        </authorList>
    </citation>
    <scope>NUCLEOTIDE SEQUENCE [LARGE SCALE GENOMIC DNA]</scope>
    <source>
        <strain evidence="2 3">MS-3</strain>
    </source>
</reference>
<evidence type="ECO:0000259" key="1">
    <source>
        <dbReference type="Pfam" id="PF01408"/>
    </source>
</evidence>
<organism evidence="2 3">
    <name type="scientific">Pseudomonas taeanensis MS-3</name>
    <dbReference type="NCBI Taxonomy" id="1395571"/>
    <lineage>
        <taxon>Bacteria</taxon>
        <taxon>Pseudomonadati</taxon>
        <taxon>Pseudomonadota</taxon>
        <taxon>Gammaproteobacteria</taxon>
        <taxon>Pseudomonadales</taxon>
        <taxon>Pseudomonadaceae</taxon>
        <taxon>Pseudomonas</taxon>
    </lineage>
</organism>
<dbReference type="InterPro" id="IPR000683">
    <property type="entry name" value="Gfo/Idh/MocA-like_OxRdtase_N"/>
</dbReference>
<dbReference type="Gene3D" id="3.40.50.720">
    <property type="entry name" value="NAD(P)-binding Rossmann-like Domain"/>
    <property type="match status" value="1"/>
</dbReference>
<protein>
    <submittedName>
        <fullName evidence="2">Oxidoreductase</fullName>
    </submittedName>
</protein>
<gene>
    <name evidence="2" type="ORF">TMS3_0120275</name>
</gene>
<dbReference type="InterPro" id="IPR036291">
    <property type="entry name" value="NAD(P)-bd_dom_sf"/>
</dbReference>
<dbReference type="Proteomes" id="UP000030063">
    <property type="component" value="Unassembled WGS sequence"/>
</dbReference>